<reference evidence="7 8" key="1">
    <citation type="journal article" date="2022" name="Nat. Ecol. Evol.">
        <title>A masculinizing supergene underlies an exaggerated male reproductive morph in a spider.</title>
        <authorList>
            <person name="Hendrickx F."/>
            <person name="De Corte Z."/>
            <person name="Sonet G."/>
            <person name="Van Belleghem S.M."/>
            <person name="Kostlbacher S."/>
            <person name="Vangestel C."/>
        </authorList>
    </citation>
    <scope>NUCLEOTIDE SEQUENCE [LARGE SCALE GENOMIC DNA]</scope>
    <source>
        <strain evidence="7">W744_W776</strain>
    </source>
</reference>
<gene>
    <name evidence="7" type="ORF">JTE90_025616</name>
</gene>
<keyword evidence="3" id="KW-0689">Ribosomal protein</keyword>
<dbReference type="GO" id="GO:0005840">
    <property type="term" value="C:ribosome"/>
    <property type="evidence" value="ECO:0007669"/>
    <property type="project" value="UniProtKB-KW"/>
</dbReference>
<evidence type="ECO:0000256" key="3">
    <source>
        <dbReference type="ARBA" id="ARBA00022980"/>
    </source>
</evidence>
<evidence type="ECO:0000313" key="7">
    <source>
        <dbReference type="EMBL" id="KAG8192907.1"/>
    </source>
</evidence>
<keyword evidence="5" id="KW-0687">Ribonucleoprotein</keyword>
<keyword evidence="4" id="KW-0496">Mitochondrion</keyword>
<protein>
    <recommendedName>
        <fullName evidence="6">Small ribosomal subunit protein mS33</fullName>
    </recommendedName>
</protein>
<dbReference type="EMBL" id="JAFNEN010000133">
    <property type="protein sequence ID" value="KAG8192907.1"/>
    <property type="molecule type" value="Genomic_DNA"/>
</dbReference>
<comment type="similarity">
    <text evidence="2">Belongs to the mitochondrion-specific ribosomal protein mS33 family.</text>
</comment>
<name>A0AAV6V8V2_9ARAC</name>
<proteinExistence type="inferred from homology"/>
<dbReference type="Pfam" id="PF08293">
    <property type="entry name" value="MRP-S33"/>
    <property type="match status" value="1"/>
</dbReference>
<evidence type="ECO:0000256" key="4">
    <source>
        <dbReference type="ARBA" id="ARBA00023128"/>
    </source>
</evidence>
<dbReference type="PANTHER" id="PTHR13362">
    <property type="entry name" value="MITOCHONDRIAL RIBOSOMAL PROTEIN S33"/>
    <property type="match status" value="1"/>
</dbReference>
<dbReference type="Proteomes" id="UP000827092">
    <property type="component" value="Unassembled WGS sequence"/>
</dbReference>
<dbReference type="PANTHER" id="PTHR13362:SF2">
    <property type="entry name" value="SMALL RIBOSOMAL SUBUNIT PROTEIN MS33"/>
    <property type="match status" value="1"/>
</dbReference>
<evidence type="ECO:0000313" key="8">
    <source>
        <dbReference type="Proteomes" id="UP000827092"/>
    </source>
</evidence>
<keyword evidence="8" id="KW-1185">Reference proteome</keyword>
<evidence type="ECO:0000256" key="6">
    <source>
        <dbReference type="ARBA" id="ARBA00035132"/>
    </source>
</evidence>
<dbReference type="AlphaFoldDB" id="A0AAV6V8V2"/>
<dbReference type="GO" id="GO:1990904">
    <property type="term" value="C:ribonucleoprotein complex"/>
    <property type="evidence" value="ECO:0007669"/>
    <property type="project" value="UniProtKB-KW"/>
</dbReference>
<organism evidence="7 8">
    <name type="scientific">Oedothorax gibbosus</name>
    <dbReference type="NCBI Taxonomy" id="931172"/>
    <lineage>
        <taxon>Eukaryota</taxon>
        <taxon>Metazoa</taxon>
        <taxon>Ecdysozoa</taxon>
        <taxon>Arthropoda</taxon>
        <taxon>Chelicerata</taxon>
        <taxon>Arachnida</taxon>
        <taxon>Araneae</taxon>
        <taxon>Araneomorphae</taxon>
        <taxon>Entelegynae</taxon>
        <taxon>Araneoidea</taxon>
        <taxon>Linyphiidae</taxon>
        <taxon>Erigoninae</taxon>
        <taxon>Oedothorax</taxon>
    </lineage>
</organism>
<accession>A0AAV6V8V2</accession>
<dbReference type="InterPro" id="IPR013219">
    <property type="entry name" value="Ribosomal_mS33"/>
</dbReference>
<evidence type="ECO:0000256" key="5">
    <source>
        <dbReference type="ARBA" id="ARBA00023274"/>
    </source>
</evidence>
<dbReference type="GO" id="GO:0005739">
    <property type="term" value="C:mitochondrion"/>
    <property type="evidence" value="ECO:0007669"/>
    <property type="project" value="UniProtKB-SubCell"/>
</dbReference>
<sequence length="111" mass="13045">MPFTPNMSNYAYRMARLSARIFGEVPRPTTSKSMKVVSFMSQRPRDLDPEVVNLYPPHVEYGKLIETLRDHGLFRDEHLDFKEEMVRQRILRGKIKPKKGEGKRAKNKEII</sequence>
<evidence type="ECO:0000256" key="1">
    <source>
        <dbReference type="ARBA" id="ARBA00004173"/>
    </source>
</evidence>
<comment type="subcellular location">
    <subcellularLocation>
        <location evidence="1">Mitochondrion</location>
    </subcellularLocation>
</comment>
<evidence type="ECO:0000256" key="2">
    <source>
        <dbReference type="ARBA" id="ARBA00008970"/>
    </source>
</evidence>
<comment type="caution">
    <text evidence="7">The sequence shown here is derived from an EMBL/GenBank/DDBJ whole genome shotgun (WGS) entry which is preliminary data.</text>
</comment>